<dbReference type="OrthoDB" id="122286at2"/>
<protein>
    <submittedName>
        <fullName evidence="2">DNA-binding PadR family transcriptional regulator</fullName>
    </submittedName>
</protein>
<dbReference type="InterPro" id="IPR036388">
    <property type="entry name" value="WH-like_DNA-bd_sf"/>
</dbReference>
<accession>A0A4Q7W064</accession>
<keyword evidence="3" id="KW-1185">Reference proteome</keyword>
<dbReference type="RefSeq" id="WP_130450121.1">
    <property type="nucleotide sequence ID" value="NZ_SHKR01000018.1"/>
</dbReference>
<proteinExistence type="predicted"/>
<dbReference type="InterPro" id="IPR052509">
    <property type="entry name" value="Metal_resp_DNA-bind_regulator"/>
</dbReference>
<dbReference type="PANTHER" id="PTHR33169:SF13">
    <property type="entry name" value="PADR-FAMILY TRANSCRIPTIONAL REGULATOR"/>
    <property type="match status" value="1"/>
</dbReference>
<sequence>MDGLGRFAEPSVLILTSLAGGPKHGYALIKDIEGLAGTVVGPGTLYAALSRLQKSRLIEALPEEERRRPYQITPTGVQALRTYLEQARQVSTVGLKRLTAFA</sequence>
<dbReference type="Proteomes" id="UP000292027">
    <property type="component" value="Unassembled WGS sequence"/>
</dbReference>
<feature type="domain" description="Transcription regulator PadR N-terminal" evidence="1">
    <location>
        <begin position="14"/>
        <end position="81"/>
    </location>
</feature>
<dbReference type="InterPro" id="IPR036390">
    <property type="entry name" value="WH_DNA-bd_sf"/>
</dbReference>
<dbReference type="SUPFAM" id="SSF46785">
    <property type="entry name" value="Winged helix' DNA-binding domain"/>
    <property type="match status" value="1"/>
</dbReference>
<dbReference type="PANTHER" id="PTHR33169">
    <property type="entry name" value="PADR-FAMILY TRANSCRIPTIONAL REGULATOR"/>
    <property type="match status" value="1"/>
</dbReference>
<name>A0A4Q7W064_9ACTN</name>
<dbReference type="EMBL" id="SHKR01000018">
    <property type="protein sequence ID" value="RZU01939.1"/>
    <property type="molecule type" value="Genomic_DNA"/>
</dbReference>
<gene>
    <name evidence="2" type="ORF">EV645_8055</name>
</gene>
<keyword evidence="2" id="KW-0238">DNA-binding</keyword>
<dbReference type="Gene3D" id="1.10.10.10">
    <property type="entry name" value="Winged helix-like DNA-binding domain superfamily/Winged helix DNA-binding domain"/>
    <property type="match status" value="1"/>
</dbReference>
<dbReference type="AlphaFoldDB" id="A0A4Q7W064"/>
<dbReference type="Pfam" id="PF03551">
    <property type="entry name" value="PadR"/>
    <property type="match status" value="1"/>
</dbReference>
<evidence type="ECO:0000313" key="2">
    <source>
        <dbReference type="EMBL" id="RZU01939.1"/>
    </source>
</evidence>
<dbReference type="InterPro" id="IPR005149">
    <property type="entry name" value="Tscrpt_reg_PadR_N"/>
</dbReference>
<comment type="caution">
    <text evidence="2">The sequence shown here is derived from an EMBL/GenBank/DDBJ whole genome shotgun (WGS) entry which is preliminary data.</text>
</comment>
<evidence type="ECO:0000313" key="3">
    <source>
        <dbReference type="Proteomes" id="UP000292027"/>
    </source>
</evidence>
<evidence type="ECO:0000259" key="1">
    <source>
        <dbReference type="Pfam" id="PF03551"/>
    </source>
</evidence>
<organism evidence="2 3">
    <name type="scientific">Kribbella rubisoli</name>
    <dbReference type="NCBI Taxonomy" id="3075929"/>
    <lineage>
        <taxon>Bacteria</taxon>
        <taxon>Bacillati</taxon>
        <taxon>Actinomycetota</taxon>
        <taxon>Actinomycetes</taxon>
        <taxon>Propionibacteriales</taxon>
        <taxon>Kribbellaceae</taxon>
        <taxon>Kribbella</taxon>
    </lineage>
</organism>
<dbReference type="GO" id="GO:0003677">
    <property type="term" value="F:DNA binding"/>
    <property type="evidence" value="ECO:0007669"/>
    <property type="project" value="UniProtKB-KW"/>
</dbReference>
<reference evidence="2 3" key="1">
    <citation type="journal article" date="2015" name="Stand. Genomic Sci.">
        <title>Genomic Encyclopedia of Bacterial and Archaeal Type Strains, Phase III: the genomes of soil and plant-associated and newly described type strains.</title>
        <authorList>
            <person name="Whitman W.B."/>
            <person name="Woyke T."/>
            <person name="Klenk H.P."/>
            <person name="Zhou Y."/>
            <person name="Lilburn T.G."/>
            <person name="Beck B.J."/>
            <person name="De Vos P."/>
            <person name="Vandamme P."/>
            <person name="Eisen J.A."/>
            <person name="Garrity G."/>
            <person name="Hugenholtz P."/>
            <person name="Kyrpides N.C."/>
        </authorList>
    </citation>
    <scope>NUCLEOTIDE SEQUENCE [LARGE SCALE GENOMIC DNA]</scope>
    <source>
        <strain evidence="2 3">VKM Ac-2540</strain>
    </source>
</reference>